<dbReference type="InterPro" id="IPR044643">
    <property type="entry name" value="TrpF_fam"/>
</dbReference>
<accession>A0A498D5W2</accession>
<dbReference type="InterPro" id="IPR013785">
    <property type="entry name" value="Aldolase_TIM"/>
</dbReference>
<dbReference type="Pfam" id="PF00697">
    <property type="entry name" value="PRAI"/>
    <property type="match status" value="1"/>
</dbReference>
<protein>
    <recommendedName>
        <fullName evidence="5 10">N-(5'-phosphoribosyl)anthranilate isomerase</fullName>
        <shortName evidence="10">PRAI</shortName>
        <ecNumber evidence="4 10">5.3.1.24</ecNumber>
    </recommendedName>
</protein>
<keyword evidence="13" id="KW-1185">Reference proteome</keyword>
<evidence type="ECO:0000256" key="8">
    <source>
        <dbReference type="ARBA" id="ARBA00023141"/>
    </source>
</evidence>
<evidence type="ECO:0000259" key="11">
    <source>
        <dbReference type="Pfam" id="PF00697"/>
    </source>
</evidence>
<gene>
    <name evidence="10" type="primary">trpF</name>
    <name evidence="12" type="ORF">D8M04_15790</name>
</gene>
<dbReference type="CDD" id="cd00405">
    <property type="entry name" value="PRAI"/>
    <property type="match status" value="1"/>
</dbReference>
<dbReference type="AlphaFoldDB" id="A0A498D5W2"/>
<dbReference type="EMBL" id="RCHR01000006">
    <property type="protein sequence ID" value="RLL42045.1"/>
    <property type="molecule type" value="Genomic_DNA"/>
</dbReference>
<dbReference type="RefSeq" id="WP_121524384.1">
    <property type="nucleotide sequence ID" value="NZ_RCHR01000006.1"/>
</dbReference>
<dbReference type="FunFam" id="3.20.20.70:FF:000075">
    <property type="entry name" value="Tryptophan biosynthesis protein TRP1"/>
    <property type="match status" value="1"/>
</dbReference>
<evidence type="ECO:0000256" key="6">
    <source>
        <dbReference type="ARBA" id="ARBA00022605"/>
    </source>
</evidence>
<dbReference type="InterPro" id="IPR001240">
    <property type="entry name" value="PRAI_dom"/>
</dbReference>
<proteinExistence type="inferred from homology"/>
<evidence type="ECO:0000256" key="10">
    <source>
        <dbReference type="HAMAP-Rule" id="MF_00135"/>
    </source>
</evidence>
<name>A0A498D5W2_9BACI</name>
<dbReference type="PANTHER" id="PTHR42894">
    <property type="entry name" value="N-(5'-PHOSPHORIBOSYL)ANTHRANILATE ISOMERASE"/>
    <property type="match status" value="1"/>
</dbReference>
<dbReference type="GO" id="GO:0004640">
    <property type="term" value="F:phosphoribosylanthranilate isomerase activity"/>
    <property type="evidence" value="ECO:0007669"/>
    <property type="project" value="UniProtKB-UniRule"/>
</dbReference>
<evidence type="ECO:0000256" key="1">
    <source>
        <dbReference type="ARBA" id="ARBA00001164"/>
    </source>
</evidence>
<comment type="pathway">
    <text evidence="2 10">Amino-acid biosynthesis; L-tryptophan biosynthesis; L-tryptophan from chorismate: step 3/5.</text>
</comment>
<comment type="caution">
    <text evidence="12">The sequence shown here is derived from an EMBL/GenBank/DDBJ whole genome shotgun (WGS) entry which is preliminary data.</text>
</comment>
<feature type="domain" description="N-(5'phosphoribosyl) anthranilate isomerase (PRAI)" evidence="11">
    <location>
        <begin position="3"/>
        <end position="195"/>
    </location>
</feature>
<dbReference type="UniPathway" id="UPA00035">
    <property type="reaction ID" value="UER00042"/>
</dbReference>
<reference evidence="12 13" key="1">
    <citation type="submission" date="2018-10" db="EMBL/GenBank/DDBJ databases">
        <title>Oceanobacillus sp. YLB-02 draft genome.</title>
        <authorList>
            <person name="Yu L."/>
        </authorList>
    </citation>
    <scope>NUCLEOTIDE SEQUENCE [LARGE SCALE GENOMIC DNA]</scope>
    <source>
        <strain evidence="12 13">YLB-02</strain>
    </source>
</reference>
<evidence type="ECO:0000256" key="3">
    <source>
        <dbReference type="ARBA" id="ARBA00007571"/>
    </source>
</evidence>
<organism evidence="12 13">
    <name type="scientific">Oceanobacillus piezotolerans</name>
    <dbReference type="NCBI Taxonomy" id="2448030"/>
    <lineage>
        <taxon>Bacteria</taxon>
        <taxon>Bacillati</taxon>
        <taxon>Bacillota</taxon>
        <taxon>Bacilli</taxon>
        <taxon>Bacillales</taxon>
        <taxon>Bacillaceae</taxon>
        <taxon>Oceanobacillus</taxon>
    </lineage>
</organism>
<dbReference type="SUPFAM" id="SSF51366">
    <property type="entry name" value="Ribulose-phoshate binding barrel"/>
    <property type="match status" value="1"/>
</dbReference>
<evidence type="ECO:0000313" key="13">
    <source>
        <dbReference type="Proteomes" id="UP000270219"/>
    </source>
</evidence>
<dbReference type="EC" id="5.3.1.24" evidence="4 10"/>
<evidence type="ECO:0000256" key="7">
    <source>
        <dbReference type="ARBA" id="ARBA00022822"/>
    </source>
</evidence>
<evidence type="ECO:0000256" key="9">
    <source>
        <dbReference type="ARBA" id="ARBA00023235"/>
    </source>
</evidence>
<evidence type="ECO:0000256" key="2">
    <source>
        <dbReference type="ARBA" id="ARBA00004664"/>
    </source>
</evidence>
<dbReference type="Proteomes" id="UP000270219">
    <property type="component" value="Unassembled WGS sequence"/>
</dbReference>
<evidence type="ECO:0000313" key="12">
    <source>
        <dbReference type="EMBL" id="RLL42045.1"/>
    </source>
</evidence>
<evidence type="ECO:0000256" key="4">
    <source>
        <dbReference type="ARBA" id="ARBA00012572"/>
    </source>
</evidence>
<comment type="similarity">
    <text evidence="3 10">Belongs to the TrpF family.</text>
</comment>
<dbReference type="Gene3D" id="3.20.20.70">
    <property type="entry name" value="Aldolase class I"/>
    <property type="match status" value="1"/>
</dbReference>
<keyword evidence="7 10" id="KW-0822">Tryptophan biosynthesis</keyword>
<dbReference type="InterPro" id="IPR011060">
    <property type="entry name" value="RibuloseP-bd_barrel"/>
</dbReference>
<dbReference type="HAMAP" id="MF_00135">
    <property type="entry name" value="PRAI"/>
    <property type="match status" value="1"/>
</dbReference>
<sequence length="206" mass="22371">MLVKICGIKNKEAALVAEQAGVDFIGFVFAESKRKINPSTAAEIATSLPSHVKKVGVFVNETVDRMIEIAEVVGLDYIQLHGDEDAHVAASLPYPVIKAFSVGEIEVKEMRDYPCEYLLLDSPKGAYRGGNGITFDWSAVTELAIPHEKIILAGGLTADNVRQAIQIAGPIGVDVSSGVETNNEKDIEKIMQFITEAKKTRKDEVL</sequence>
<dbReference type="GO" id="GO:0000162">
    <property type="term" value="P:L-tryptophan biosynthetic process"/>
    <property type="evidence" value="ECO:0007669"/>
    <property type="project" value="UniProtKB-UniRule"/>
</dbReference>
<comment type="catalytic activity">
    <reaction evidence="1 10">
        <text>N-(5-phospho-beta-D-ribosyl)anthranilate = 1-(2-carboxyphenylamino)-1-deoxy-D-ribulose 5-phosphate</text>
        <dbReference type="Rhea" id="RHEA:21540"/>
        <dbReference type="ChEBI" id="CHEBI:18277"/>
        <dbReference type="ChEBI" id="CHEBI:58613"/>
        <dbReference type="EC" id="5.3.1.24"/>
    </reaction>
</comment>
<keyword evidence="9 10" id="KW-0413">Isomerase</keyword>
<dbReference type="OrthoDB" id="9786954at2"/>
<dbReference type="PANTHER" id="PTHR42894:SF1">
    <property type="entry name" value="N-(5'-PHOSPHORIBOSYL)ANTHRANILATE ISOMERASE"/>
    <property type="match status" value="1"/>
</dbReference>
<keyword evidence="8 10" id="KW-0057">Aromatic amino acid biosynthesis</keyword>
<evidence type="ECO:0000256" key="5">
    <source>
        <dbReference type="ARBA" id="ARBA00022272"/>
    </source>
</evidence>
<keyword evidence="6 10" id="KW-0028">Amino-acid biosynthesis</keyword>